<accession>A0A6C0JN49</accession>
<organism evidence="1">
    <name type="scientific">viral metagenome</name>
    <dbReference type="NCBI Taxonomy" id="1070528"/>
    <lineage>
        <taxon>unclassified sequences</taxon>
        <taxon>metagenomes</taxon>
        <taxon>organismal metagenomes</taxon>
    </lineage>
</organism>
<dbReference type="AlphaFoldDB" id="A0A6C0JN49"/>
<proteinExistence type="predicted"/>
<dbReference type="EMBL" id="MN740684">
    <property type="protein sequence ID" value="QHU07142.1"/>
    <property type="molecule type" value="Genomic_DNA"/>
</dbReference>
<name>A0A6C0JN49_9ZZZZ</name>
<sequence length="80" mass="9814">MIFCFIEKKYKLFVMINDKNIYDEIKIILEKNNIDNEKLYNELILVYDDYMYNNKLNDNIIKDMDIKTFMITENNILKCD</sequence>
<evidence type="ECO:0000313" key="1">
    <source>
        <dbReference type="EMBL" id="QHU07142.1"/>
    </source>
</evidence>
<protein>
    <submittedName>
        <fullName evidence="1">Uncharacterized protein</fullName>
    </submittedName>
</protein>
<reference evidence="1" key="1">
    <citation type="journal article" date="2020" name="Nature">
        <title>Giant virus diversity and host interactions through global metagenomics.</title>
        <authorList>
            <person name="Schulz F."/>
            <person name="Roux S."/>
            <person name="Paez-Espino D."/>
            <person name="Jungbluth S."/>
            <person name="Walsh D.A."/>
            <person name="Denef V.J."/>
            <person name="McMahon K.D."/>
            <person name="Konstantinidis K.T."/>
            <person name="Eloe-Fadrosh E.A."/>
            <person name="Kyrpides N.C."/>
            <person name="Woyke T."/>
        </authorList>
    </citation>
    <scope>NUCLEOTIDE SEQUENCE</scope>
    <source>
        <strain evidence="1">GVMAG-S-1040241-154</strain>
    </source>
</reference>